<dbReference type="Pfam" id="PF06969">
    <property type="entry name" value="HemN_C"/>
    <property type="match status" value="1"/>
</dbReference>
<name>A0A0M4H3X0_9GAMM</name>
<evidence type="ECO:0000256" key="6">
    <source>
        <dbReference type="ARBA" id="ARBA00022723"/>
    </source>
</evidence>
<keyword evidence="8 10" id="KW-0411">Iron-sulfur</keyword>
<protein>
    <recommendedName>
        <fullName evidence="3 10">Heme chaperone HemW</fullName>
    </recommendedName>
</protein>
<dbReference type="Proteomes" id="UP000066321">
    <property type="component" value="Chromosome"/>
</dbReference>
<dbReference type="KEGG" id="baph:IX46_02845"/>
<dbReference type="RefSeq" id="WP_053940468.1">
    <property type="nucleotide sequence ID" value="NZ_CP009253.1"/>
</dbReference>
<evidence type="ECO:0000313" key="13">
    <source>
        <dbReference type="Proteomes" id="UP000066321"/>
    </source>
</evidence>
<keyword evidence="6 10" id="KW-0479">Metal-binding</keyword>
<comment type="similarity">
    <text evidence="2">Belongs to the anaerobic coproporphyrinogen-III oxidase family. HemW subfamily.</text>
</comment>
<dbReference type="GO" id="GO:0051539">
    <property type="term" value="F:4 iron, 4 sulfur cluster binding"/>
    <property type="evidence" value="ECO:0007669"/>
    <property type="project" value="UniProtKB-UniRule"/>
</dbReference>
<proteinExistence type="inferred from homology"/>
<dbReference type="Gene3D" id="3.20.20.70">
    <property type="entry name" value="Aldolase class I"/>
    <property type="match status" value="1"/>
</dbReference>
<comment type="cofactor">
    <cofactor evidence="1">
        <name>[4Fe-4S] cluster</name>
        <dbReference type="ChEBI" id="CHEBI:49883"/>
    </cofactor>
</comment>
<dbReference type="PANTHER" id="PTHR13932">
    <property type="entry name" value="COPROPORPHYRINIGEN III OXIDASE"/>
    <property type="match status" value="1"/>
</dbReference>
<dbReference type="NCBIfam" id="TIGR00539">
    <property type="entry name" value="hemN_rel"/>
    <property type="match status" value="1"/>
</dbReference>
<evidence type="ECO:0000256" key="3">
    <source>
        <dbReference type="ARBA" id="ARBA00017228"/>
    </source>
</evidence>
<evidence type="ECO:0000256" key="9">
    <source>
        <dbReference type="ARBA" id="ARBA00023186"/>
    </source>
</evidence>
<dbReference type="GO" id="GO:0006779">
    <property type="term" value="P:porphyrin-containing compound biosynthetic process"/>
    <property type="evidence" value="ECO:0007669"/>
    <property type="project" value="InterPro"/>
</dbReference>
<dbReference type="InterPro" id="IPR010723">
    <property type="entry name" value="HemN_C"/>
</dbReference>
<dbReference type="AlphaFoldDB" id="A0A0M4H3X0"/>
<dbReference type="InterPro" id="IPR034505">
    <property type="entry name" value="Coproporphyrinogen-III_oxidase"/>
</dbReference>
<evidence type="ECO:0000256" key="5">
    <source>
        <dbReference type="ARBA" id="ARBA00022691"/>
    </source>
</evidence>
<comment type="function">
    <text evidence="10">Probably acts as a heme chaperone, transferring heme to an unknown acceptor. Binds one molecule of heme per monomer, possibly covalently. Binds 1 [4Fe-4S] cluster. The cluster is coordinated with 3 cysteines and an exchangeable S-adenosyl-L-methionine.</text>
</comment>
<evidence type="ECO:0000256" key="1">
    <source>
        <dbReference type="ARBA" id="ARBA00001966"/>
    </source>
</evidence>
<keyword evidence="7 10" id="KW-0408">Iron</keyword>
<keyword evidence="10" id="KW-0004">4Fe-4S</keyword>
<dbReference type="GO" id="GO:0005737">
    <property type="term" value="C:cytoplasm"/>
    <property type="evidence" value="ECO:0007669"/>
    <property type="project" value="UniProtKB-SubCell"/>
</dbReference>
<comment type="subcellular location">
    <subcellularLocation>
        <location evidence="10">Cytoplasm</location>
    </subcellularLocation>
</comment>
<accession>A0A0M4H3X0</accession>
<dbReference type="SMART" id="SM00729">
    <property type="entry name" value="Elp3"/>
    <property type="match status" value="1"/>
</dbReference>
<dbReference type="InterPro" id="IPR004559">
    <property type="entry name" value="HemW-like"/>
</dbReference>
<dbReference type="SFLD" id="SFLDF00562">
    <property type="entry name" value="HemN-like__clustered_with_heat"/>
    <property type="match status" value="1"/>
</dbReference>
<organism evidence="12 13">
    <name type="scientific">Buchnera aphidicola</name>
    <name type="common">Aphis glycines</name>
    <dbReference type="NCBI Taxonomy" id="1265350"/>
    <lineage>
        <taxon>Bacteria</taxon>
        <taxon>Pseudomonadati</taxon>
        <taxon>Pseudomonadota</taxon>
        <taxon>Gammaproteobacteria</taxon>
        <taxon>Enterobacterales</taxon>
        <taxon>Erwiniaceae</taxon>
        <taxon>Buchnera</taxon>
    </lineage>
</organism>
<keyword evidence="5 10" id="KW-0949">S-adenosyl-L-methionine</keyword>
<dbReference type="PROSITE" id="PS51918">
    <property type="entry name" value="RADICAL_SAM"/>
    <property type="match status" value="1"/>
</dbReference>
<dbReference type="PANTHER" id="PTHR13932:SF5">
    <property type="entry name" value="RADICAL S-ADENOSYL METHIONINE DOMAIN-CONTAINING PROTEIN 1, MITOCHONDRIAL"/>
    <property type="match status" value="1"/>
</dbReference>
<evidence type="ECO:0000256" key="8">
    <source>
        <dbReference type="ARBA" id="ARBA00023014"/>
    </source>
</evidence>
<dbReference type="InterPro" id="IPR013785">
    <property type="entry name" value="Aldolase_TIM"/>
</dbReference>
<dbReference type="SUPFAM" id="SSF102114">
    <property type="entry name" value="Radical SAM enzymes"/>
    <property type="match status" value="1"/>
</dbReference>
<keyword evidence="4 10" id="KW-0349">Heme</keyword>
<dbReference type="Pfam" id="PF04055">
    <property type="entry name" value="Radical_SAM"/>
    <property type="match status" value="1"/>
</dbReference>
<dbReference type="STRING" id="1265350.IX46_02845"/>
<evidence type="ECO:0000313" key="12">
    <source>
        <dbReference type="EMBL" id="ALD15475.1"/>
    </source>
</evidence>
<dbReference type="OrthoDB" id="9808022at2"/>
<keyword evidence="10" id="KW-0963">Cytoplasm</keyword>
<dbReference type="PATRIC" id="fig|1265350.3.peg.539"/>
<keyword evidence="9 10" id="KW-0143">Chaperone</keyword>
<dbReference type="CDD" id="cd01335">
    <property type="entry name" value="Radical_SAM"/>
    <property type="match status" value="1"/>
</dbReference>
<evidence type="ECO:0000256" key="2">
    <source>
        <dbReference type="ARBA" id="ARBA00006100"/>
    </source>
</evidence>
<dbReference type="GO" id="GO:0004109">
    <property type="term" value="F:coproporphyrinogen oxidase activity"/>
    <property type="evidence" value="ECO:0007669"/>
    <property type="project" value="InterPro"/>
</dbReference>
<gene>
    <name evidence="12" type="ORF">IX46_02845</name>
</gene>
<dbReference type="SFLD" id="SFLDS00029">
    <property type="entry name" value="Radical_SAM"/>
    <property type="match status" value="1"/>
</dbReference>
<dbReference type="SFLD" id="SFLDG01065">
    <property type="entry name" value="anaerobic_coproporphyrinogen-I"/>
    <property type="match status" value="1"/>
</dbReference>
<sequence length="376" mass="44427">MLKLPPISLYIHIPWCIKKCGYCDFYSYVSTKNIPEMQYIKNLLKDLEKDIKLIHQRKINNIFIGGGTPSLLHNESIKTLIHGIKKRIQISKSSEITIESNPQSTEYKRFRDYKRSGINRFSLGIQTFHSNLLKKIERTYSKQEAIEAIKEIKKINSNFNIDIMYGLPDQSLNNALSDLKYAVKYNPTHISWYQLTIEPNTSFYKKNLCLPDEKIIFKMFNQGEKFLRKSGYIKYEISSYMKSRFKCRHNLNYWNFGDYLGIGCGAHGKITKINGEIIRTIKNKNINDFMNGKYLATKTLIPEKDKPFEYFMNTFRLYQPIYKKNFQERTNLNISNIKNKIKKALRNKYIIENKNSWETTKKGRIFLNSLLKIFLN</sequence>
<reference evidence="12 13" key="1">
    <citation type="journal article" date="2015" name="J Genomics">
        <title>Whole Genome Sequence of the Soybean Aphid Endosymbiont Buchnera aphidicola and Genetic Differentiation among Biotype-Specific Strains.</title>
        <authorList>
            <person name="Cassone B.J."/>
            <person name="Wenger J.A."/>
            <person name="Michel A.P."/>
        </authorList>
    </citation>
    <scope>NUCLEOTIDE SEQUENCE [LARGE SCALE GENOMIC DNA]</scope>
    <source>
        <strain evidence="12 13">BAg</strain>
    </source>
</reference>
<dbReference type="EMBL" id="CP009253">
    <property type="protein sequence ID" value="ALD15475.1"/>
    <property type="molecule type" value="Genomic_DNA"/>
</dbReference>
<dbReference type="InterPro" id="IPR007197">
    <property type="entry name" value="rSAM"/>
</dbReference>
<feature type="domain" description="Radical SAM core" evidence="11">
    <location>
        <begin position="1"/>
        <end position="236"/>
    </location>
</feature>
<dbReference type="GO" id="GO:0046872">
    <property type="term" value="F:metal ion binding"/>
    <property type="evidence" value="ECO:0007669"/>
    <property type="project" value="UniProtKB-UniRule"/>
</dbReference>
<evidence type="ECO:0000256" key="7">
    <source>
        <dbReference type="ARBA" id="ARBA00023004"/>
    </source>
</evidence>
<dbReference type="InterPro" id="IPR006638">
    <property type="entry name" value="Elp3/MiaA/NifB-like_rSAM"/>
</dbReference>
<evidence type="ECO:0000256" key="10">
    <source>
        <dbReference type="RuleBase" id="RU364116"/>
    </source>
</evidence>
<evidence type="ECO:0000256" key="4">
    <source>
        <dbReference type="ARBA" id="ARBA00022617"/>
    </source>
</evidence>
<dbReference type="SFLD" id="SFLDF00288">
    <property type="entry name" value="HemN-like__clustered_with_nucl"/>
    <property type="match status" value="1"/>
</dbReference>
<dbReference type="SFLD" id="SFLDG01082">
    <property type="entry name" value="B12-binding_domain_containing"/>
    <property type="match status" value="1"/>
</dbReference>
<dbReference type="InterPro" id="IPR058240">
    <property type="entry name" value="rSAM_sf"/>
</dbReference>
<evidence type="ECO:0000259" key="11">
    <source>
        <dbReference type="PROSITE" id="PS51918"/>
    </source>
</evidence>